<accession>A0AAV4V5X0</accession>
<evidence type="ECO:0000313" key="2">
    <source>
        <dbReference type="EMBL" id="GIY65632.1"/>
    </source>
</evidence>
<keyword evidence="3" id="KW-1185">Reference proteome</keyword>
<comment type="caution">
    <text evidence="2">The sequence shown here is derived from an EMBL/GenBank/DDBJ whole genome shotgun (WGS) entry which is preliminary data.</text>
</comment>
<keyword evidence="1" id="KW-1133">Transmembrane helix</keyword>
<keyword evidence="1" id="KW-0812">Transmembrane</keyword>
<reference evidence="2 3" key="1">
    <citation type="submission" date="2021-06" db="EMBL/GenBank/DDBJ databases">
        <title>Caerostris darwini draft genome.</title>
        <authorList>
            <person name="Kono N."/>
            <person name="Arakawa K."/>
        </authorList>
    </citation>
    <scope>NUCLEOTIDE SEQUENCE [LARGE SCALE GENOMIC DNA]</scope>
</reference>
<proteinExistence type="predicted"/>
<sequence length="87" mass="9823">MNPVRFHWAGFLRSNSAREPLPSFQGPGFMGLALWPIFQRGPRPSLNLGARVLWGWIYGPYFSVVLGVPLISGNRWASLAEQRRKQG</sequence>
<organism evidence="2 3">
    <name type="scientific">Caerostris darwini</name>
    <dbReference type="NCBI Taxonomy" id="1538125"/>
    <lineage>
        <taxon>Eukaryota</taxon>
        <taxon>Metazoa</taxon>
        <taxon>Ecdysozoa</taxon>
        <taxon>Arthropoda</taxon>
        <taxon>Chelicerata</taxon>
        <taxon>Arachnida</taxon>
        <taxon>Araneae</taxon>
        <taxon>Araneomorphae</taxon>
        <taxon>Entelegynae</taxon>
        <taxon>Araneoidea</taxon>
        <taxon>Araneidae</taxon>
        <taxon>Caerostris</taxon>
    </lineage>
</organism>
<dbReference type="AlphaFoldDB" id="A0AAV4V5X0"/>
<dbReference type="EMBL" id="BPLQ01012459">
    <property type="protein sequence ID" value="GIY65632.1"/>
    <property type="molecule type" value="Genomic_DNA"/>
</dbReference>
<evidence type="ECO:0000313" key="3">
    <source>
        <dbReference type="Proteomes" id="UP001054837"/>
    </source>
</evidence>
<gene>
    <name evidence="2" type="ORF">CDAR_551571</name>
</gene>
<protein>
    <submittedName>
        <fullName evidence="2">Uncharacterized protein</fullName>
    </submittedName>
</protein>
<dbReference type="Proteomes" id="UP001054837">
    <property type="component" value="Unassembled WGS sequence"/>
</dbReference>
<evidence type="ECO:0000256" key="1">
    <source>
        <dbReference type="SAM" id="Phobius"/>
    </source>
</evidence>
<name>A0AAV4V5X0_9ARAC</name>
<feature type="transmembrane region" description="Helical" evidence="1">
    <location>
        <begin position="58"/>
        <end position="77"/>
    </location>
</feature>
<keyword evidence="1" id="KW-0472">Membrane</keyword>